<accession>A0A1Q5P6C2</accession>
<feature type="signal peptide" evidence="1">
    <location>
        <begin position="1"/>
        <end position="27"/>
    </location>
</feature>
<organism evidence="3 4">
    <name type="scientific">Domibacillus mangrovi</name>
    <dbReference type="NCBI Taxonomy" id="1714354"/>
    <lineage>
        <taxon>Bacteria</taxon>
        <taxon>Bacillati</taxon>
        <taxon>Bacillota</taxon>
        <taxon>Bacilli</taxon>
        <taxon>Bacillales</taxon>
        <taxon>Bacillaceae</taxon>
        <taxon>Domibacillus</taxon>
    </lineage>
</organism>
<sequence length="473" mass="51785">MTQKYAKIVIAFLMMFVFVFSSYPAQAAVDATLEVSQVRSLGKKVTVPVILRNVTYLTSGQLEISLPADRKDVLLASFEPGDLFDGEGFRTIKAINGNKIKIDFYSQTGQEYKLMDEAVVIGYITYDLSKQFSSGQSIPLEVTNVAVKGRHNAEMKLVALNGKIEYKMPVGDVTGNNEVTAAGAIRVLQHINGDYITDREQFLSADVDVDGVLTQNDVMHILNYATGKRTTFLAVAAKEMNNAVLKSEYSEMIEAHHGRAPYQFKQKSGSMPSGLRLNEKTGELTGTPTRAGDFNFTIQVTDVIGDAAERQFSVKVIDSNIIAVEKLSPINVKRGEIPVLPKTVTVTYKDKTTGKESVVWNDVNTSVLGAVTAKGTIGASGFTINATVNVVNENYIKNVTVGYFQLLNIHTIVVDTTADVYAVTVNNMATHYEGSNQFSLASSLFKGGSYATIRLYDKYGNILETKSHKLEIN</sequence>
<evidence type="ECO:0000256" key="1">
    <source>
        <dbReference type="SAM" id="SignalP"/>
    </source>
</evidence>
<evidence type="ECO:0000313" key="3">
    <source>
        <dbReference type="EMBL" id="OKL37642.1"/>
    </source>
</evidence>
<dbReference type="STRING" id="1714354.BLL40_04905"/>
<reference evidence="3 4" key="1">
    <citation type="submission" date="2016-12" db="EMBL/GenBank/DDBJ databases">
        <title>Domibacillus sp. SAOS 44 whole genome sequencing.</title>
        <authorList>
            <person name="Verma A."/>
            <person name="Krishnamurthi S."/>
        </authorList>
    </citation>
    <scope>NUCLEOTIDE SEQUENCE [LARGE SCALE GENOMIC DNA]</scope>
    <source>
        <strain evidence="3 4">SAOS 44</strain>
    </source>
</reference>
<dbReference type="InterPro" id="IPR011081">
    <property type="entry name" value="Big_4"/>
</dbReference>
<dbReference type="Gene3D" id="2.60.40.680">
    <property type="match status" value="1"/>
</dbReference>
<dbReference type="SUPFAM" id="SSF49313">
    <property type="entry name" value="Cadherin-like"/>
    <property type="match status" value="1"/>
</dbReference>
<dbReference type="EMBL" id="MRWQ01000004">
    <property type="protein sequence ID" value="OKL37642.1"/>
    <property type="molecule type" value="Genomic_DNA"/>
</dbReference>
<evidence type="ECO:0000313" key="4">
    <source>
        <dbReference type="Proteomes" id="UP000186524"/>
    </source>
</evidence>
<dbReference type="SUPFAM" id="SSF63446">
    <property type="entry name" value="Type I dockerin domain"/>
    <property type="match status" value="1"/>
</dbReference>
<dbReference type="GO" id="GO:0000272">
    <property type="term" value="P:polysaccharide catabolic process"/>
    <property type="evidence" value="ECO:0007669"/>
    <property type="project" value="InterPro"/>
</dbReference>
<keyword evidence="1" id="KW-0732">Signal</keyword>
<dbReference type="InterPro" id="IPR015919">
    <property type="entry name" value="Cadherin-like_sf"/>
</dbReference>
<feature type="domain" description="Bacterial Ig-like" evidence="2">
    <location>
        <begin position="330"/>
        <end position="377"/>
    </location>
</feature>
<dbReference type="SUPFAM" id="SSF49384">
    <property type="entry name" value="Carbohydrate-binding domain"/>
    <property type="match status" value="1"/>
</dbReference>
<dbReference type="AlphaFoldDB" id="A0A1Q5P6C2"/>
<dbReference type="GO" id="GO:0016020">
    <property type="term" value="C:membrane"/>
    <property type="evidence" value="ECO:0007669"/>
    <property type="project" value="InterPro"/>
</dbReference>
<dbReference type="RefSeq" id="WP_073710793.1">
    <property type="nucleotide sequence ID" value="NZ_MRWQ01000004.1"/>
</dbReference>
<dbReference type="Pfam" id="PF07532">
    <property type="entry name" value="Big_4"/>
    <property type="match status" value="1"/>
</dbReference>
<dbReference type="GO" id="GO:0030246">
    <property type="term" value="F:carbohydrate binding"/>
    <property type="evidence" value="ECO:0007669"/>
    <property type="project" value="InterPro"/>
</dbReference>
<dbReference type="OrthoDB" id="2959655at2"/>
<evidence type="ECO:0000259" key="2">
    <source>
        <dbReference type="Pfam" id="PF07532"/>
    </source>
</evidence>
<dbReference type="GO" id="GO:0005509">
    <property type="term" value="F:calcium ion binding"/>
    <property type="evidence" value="ECO:0007669"/>
    <property type="project" value="InterPro"/>
</dbReference>
<dbReference type="InterPro" id="IPR013783">
    <property type="entry name" value="Ig-like_fold"/>
</dbReference>
<dbReference type="InterPro" id="IPR036439">
    <property type="entry name" value="Dockerin_dom_sf"/>
</dbReference>
<proteinExistence type="predicted"/>
<dbReference type="CDD" id="cd14256">
    <property type="entry name" value="Dockerin_I"/>
    <property type="match status" value="1"/>
</dbReference>
<gene>
    <name evidence="3" type="ORF">BLL40_04905</name>
</gene>
<dbReference type="Pfam" id="PF05345">
    <property type="entry name" value="He_PIG"/>
    <property type="match status" value="1"/>
</dbReference>
<comment type="caution">
    <text evidence="3">The sequence shown here is derived from an EMBL/GenBank/DDBJ whole genome shotgun (WGS) entry which is preliminary data.</text>
</comment>
<keyword evidence="4" id="KW-1185">Reference proteome</keyword>
<feature type="chain" id="PRO_5012592375" description="Bacterial Ig-like domain-containing protein" evidence="1">
    <location>
        <begin position="28"/>
        <end position="473"/>
    </location>
</feature>
<protein>
    <recommendedName>
        <fullName evidence="2">Bacterial Ig-like domain-containing protein</fullName>
    </recommendedName>
</protein>
<dbReference type="InterPro" id="IPR008965">
    <property type="entry name" value="CBM2/CBM3_carb-bd_dom_sf"/>
</dbReference>
<dbReference type="Gene3D" id="2.60.40.10">
    <property type="entry name" value="Immunoglobulins"/>
    <property type="match status" value="1"/>
</dbReference>
<dbReference type="Gene3D" id="1.10.1330.10">
    <property type="entry name" value="Dockerin domain"/>
    <property type="match status" value="1"/>
</dbReference>
<dbReference type="Proteomes" id="UP000186524">
    <property type="component" value="Unassembled WGS sequence"/>
</dbReference>
<name>A0A1Q5P6C2_9BACI</name>